<feature type="transmembrane region" description="Helical" evidence="1">
    <location>
        <begin position="235"/>
        <end position="253"/>
    </location>
</feature>
<dbReference type="EMBL" id="CAFBLP010000071">
    <property type="protein sequence ID" value="CAB4886591.1"/>
    <property type="molecule type" value="Genomic_DNA"/>
</dbReference>
<proteinExistence type="predicted"/>
<protein>
    <submittedName>
        <fullName evidence="2">Unannotated protein</fullName>
    </submittedName>
</protein>
<keyword evidence="1" id="KW-0472">Membrane</keyword>
<name>A0A6J7EW80_9ZZZZ</name>
<keyword evidence="1" id="KW-0812">Transmembrane</keyword>
<reference evidence="2" key="1">
    <citation type="submission" date="2020-05" db="EMBL/GenBank/DDBJ databases">
        <authorList>
            <person name="Chiriac C."/>
            <person name="Salcher M."/>
            <person name="Ghai R."/>
            <person name="Kavagutti S V."/>
        </authorList>
    </citation>
    <scope>NUCLEOTIDE SEQUENCE</scope>
</reference>
<organism evidence="2">
    <name type="scientific">freshwater metagenome</name>
    <dbReference type="NCBI Taxonomy" id="449393"/>
    <lineage>
        <taxon>unclassified sequences</taxon>
        <taxon>metagenomes</taxon>
        <taxon>ecological metagenomes</taxon>
    </lineage>
</organism>
<accession>A0A6J7EW80</accession>
<keyword evidence="1" id="KW-1133">Transmembrane helix</keyword>
<dbReference type="AlphaFoldDB" id="A0A6J7EW80"/>
<evidence type="ECO:0000313" key="2">
    <source>
        <dbReference type="EMBL" id="CAB4886591.1"/>
    </source>
</evidence>
<evidence type="ECO:0000256" key="1">
    <source>
        <dbReference type="SAM" id="Phobius"/>
    </source>
</evidence>
<sequence length="254" mass="25828">MLGEAMSGDLSTLSPQRASNVLLTTQLREALQDAATAEANEAATNEAAAREQLRARLEPLIAARRRVLEGALALARADASASIDAAHRAAAAMIASASASASASAPAPEVIVAPVPPPPPVVTPVAPAAQSPVASAAPAAAFPPPQTPAVVTGSALALLPPGQGQSSPVNFVVDAEAFARVFATVLTSILNERFQAWSADLAPRTYVPQVPVAAPVAVPVPAKRSFWAHARHPDVLLLGSAMVIVLVVLVAWLG</sequence>
<gene>
    <name evidence="2" type="ORF">UFOPK3376_02337</name>
</gene>